<dbReference type="RefSeq" id="WP_203150511.1">
    <property type="nucleotide sequence ID" value="NZ_JAEVHL010000146.1"/>
</dbReference>
<dbReference type="Proteomes" id="UP000622245">
    <property type="component" value="Unassembled WGS sequence"/>
</dbReference>
<name>A0ABS1YL05_9ACTN</name>
<reference evidence="1 2" key="1">
    <citation type="submission" date="2021-01" db="EMBL/GenBank/DDBJ databases">
        <title>Draft genome sequence of Micromonospora sp. strain STR1s_6.</title>
        <authorList>
            <person name="Karlyshev A."/>
            <person name="Jawad R."/>
        </authorList>
    </citation>
    <scope>NUCLEOTIDE SEQUENCE [LARGE SCALE GENOMIC DNA]</scope>
    <source>
        <strain evidence="1 2">STR1S-6</strain>
    </source>
</reference>
<evidence type="ECO:0000313" key="1">
    <source>
        <dbReference type="EMBL" id="MBM0278118.1"/>
    </source>
</evidence>
<organism evidence="1 2">
    <name type="scientific">Micromonospora tarensis</name>
    <dbReference type="NCBI Taxonomy" id="2806100"/>
    <lineage>
        <taxon>Bacteria</taxon>
        <taxon>Bacillati</taxon>
        <taxon>Actinomycetota</taxon>
        <taxon>Actinomycetes</taxon>
        <taxon>Micromonosporales</taxon>
        <taxon>Micromonosporaceae</taxon>
        <taxon>Micromonospora</taxon>
    </lineage>
</organism>
<dbReference type="EMBL" id="JAEVHL010000146">
    <property type="protein sequence ID" value="MBM0278118.1"/>
    <property type="molecule type" value="Genomic_DNA"/>
</dbReference>
<gene>
    <name evidence="1" type="ORF">JM949_23585</name>
</gene>
<comment type="caution">
    <text evidence="1">The sequence shown here is derived from an EMBL/GenBank/DDBJ whole genome shotgun (WGS) entry which is preliminary data.</text>
</comment>
<accession>A0ABS1YL05</accession>
<keyword evidence="2" id="KW-1185">Reference proteome</keyword>
<proteinExistence type="predicted"/>
<evidence type="ECO:0000313" key="2">
    <source>
        <dbReference type="Proteomes" id="UP000622245"/>
    </source>
</evidence>
<protein>
    <submittedName>
        <fullName evidence="1">Uncharacterized protein</fullName>
    </submittedName>
</protein>
<sequence length="119" mass="12403">MEDFTYPGAAQILNERGILLKKGDGHLVLTDCVTGGDFIEVRSRNRSPFCFRATGPTGYVTLELSEAFLVFSDSTHTTVANYTVGGVSDSATIEPGGATGIGEGSTPGSSAVLLELRAS</sequence>